<dbReference type="PRINTS" id="PR00081">
    <property type="entry name" value="GDHRDH"/>
</dbReference>
<dbReference type="HOGENOM" id="CLU_010194_1_0_1"/>
<protein>
    <submittedName>
        <fullName evidence="2">DeHydrogenases, Short chain</fullName>
    </submittedName>
</protein>
<sequence length="278" mass="29485">MGRFSDKVAIITGSSSGIGRSTAVLLAQEGAKVTVTGRSSEKIQETVNEIHKNGGSSDNINIVLGDLNESECQDELIKSTLSRFGKIDILINNAGAAFADPSGKIGSEAAIGIFDDMMKLNLRSVVELVKKCRPHLIASKGEIVNVSSIAAGPQPYIYYTYYGICKAGLDQLTRSLALELIPFDVRVNSVSPGLISTNFLGAVGMGDDVVKKTEEYYSTHRDCIPAGRTGKPEEIASLIAFLADRKSSAYIIGQSIVIDGGTTLVLGMPSHDLSKALA</sequence>
<dbReference type="Bgee" id="WBGene00000978">
    <property type="expression patterns" value="Expressed in larva and 2 other cell types or tissues"/>
</dbReference>
<dbReference type="SMR" id="Q9N5G1"/>
<dbReference type="Pfam" id="PF13561">
    <property type="entry name" value="adh_short_C2"/>
    <property type="match status" value="1"/>
</dbReference>
<accession>Q9N5G1</accession>
<keyword evidence="1" id="KW-0560">Oxidoreductase</keyword>
<dbReference type="Gene3D" id="3.40.50.720">
    <property type="entry name" value="NAD(P)-binding Rossmann-like Domain"/>
    <property type="match status" value="1"/>
</dbReference>
<dbReference type="RefSeq" id="NP_503754.1">
    <property type="nucleotide sequence ID" value="NM_071353.5"/>
</dbReference>
<dbReference type="STRING" id="6239.R05D8.10.1"/>
<dbReference type="EMBL" id="BX284605">
    <property type="protein sequence ID" value="CCD65485.1"/>
    <property type="molecule type" value="Genomic_DNA"/>
</dbReference>
<dbReference type="OMA" id="NFPYFVA"/>
<evidence type="ECO:0000313" key="2">
    <source>
        <dbReference type="EMBL" id="CCD65485.1"/>
    </source>
</evidence>
<dbReference type="SUPFAM" id="SSF51735">
    <property type="entry name" value="NAD(P)-binding Rossmann-fold domains"/>
    <property type="match status" value="1"/>
</dbReference>
<dbReference type="GeneID" id="178739"/>
<dbReference type="PeptideAtlas" id="Q9N5G1"/>
<dbReference type="Proteomes" id="UP000001940">
    <property type="component" value="Chromosome V"/>
</dbReference>
<dbReference type="PANTHER" id="PTHR44115:SF11">
    <property type="entry name" value="DEHYDROGENASES, SHORT CHAIN"/>
    <property type="match status" value="1"/>
</dbReference>
<dbReference type="FunFam" id="3.40.50.720:FF:000084">
    <property type="entry name" value="Short-chain dehydrogenase reductase"/>
    <property type="match status" value="1"/>
</dbReference>
<proteinExistence type="evidence at protein level"/>
<gene>
    <name evidence="2 4" type="primary">dhs-15</name>
    <name evidence="2" type="ORF">CELE_R05D8.10</name>
    <name evidence="4" type="ORF">R05D8.10</name>
</gene>
<dbReference type="InterPro" id="IPR020904">
    <property type="entry name" value="Sc_DH/Rdtase_CS"/>
</dbReference>
<dbReference type="KEGG" id="cel:CELE_R05D8.10"/>
<evidence type="ECO:0007829" key="5">
    <source>
        <dbReference type="PeptideAtlas" id="Q9N5G1"/>
    </source>
</evidence>
<dbReference type="WormBase" id="R05D8.10">
    <property type="protein sequence ID" value="CE21092"/>
    <property type="gene ID" value="WBGene00000978"/>
    <property type="gene designation" value="dhs-15"/>
</dbReference>
<dbReference type="UCSC" id="R05D8.10">
    <property type="organism name" value="c. elegans"/>
</dbReference>
<dbReference type="GO" id="GO:0016491">
    <property type="term" value="F:oxidoreductase activity"/>
    <property type="evidence" value="ECO:0007669"/>
    <property type="project" value="UniProtKB-KW"/>
</dbReference>
<dbReference type="PROSITE" id="PS00061">
    <property type="entry name" value="ADH_SHORT"/>
    <property type="match status" value="1"/>
</dbReference>
<evidence type="ECO:0000256" key="1">
    <source>
        <dbReference type="ARBA" id="ARBA00023002"/>
    </source>
</evidence>
<evidence type="ECO:0000313" key="4">
    <source>
        <dbReference type="WormBase" id="R05D8.10"/>
    </source>
</evidence>
<dbReference type="InterPro" id="IPR036291">
    <property type="entry name" value="NAD(P)-bd_dom_sf"/>
</dbReference>
<keyword evidence="3" id="KW-1185">Reference proteome</keyword>
<dbReference type="CTD" id="178739"/>
<dbReference type="InterPro" id="IPR002347">
    <property type="entry name" value="SDR_fam"/>
</dbReference>
<dbReference type="eggNOG" id="KOG0725">
    <property type="taxonomic scope" value="Eukaryota"/>
</dbReference>
<dbReference type="AGR" id="WB:WBGene00000978"/>
<keyword evidence="5" id="KW-1267">Proteomics identification</keyword>
<dbReference type="InParanoid" id="Q9N5G1"/>
<name>Q9N5G1_CAEEL</name>
<dbReference type="PRINTS" id="PR00080">
    <property type="entry name" value="SDRFAMILY"/>
</dbReference>
<dbReference type="AlphaFoldDB" id="Q9N5G1"/>
<dbReference type="OrthoDB" id="47007at2759"/>
<dbReference type="PANTHER" id="PTHR44115">
    <property type="entry name" value="PROTEIN CBG09704"/>
    <property type="match status" value="1"/>
</dbReference>
<dbReference type="PaxDb" id="6239-R05D8.10"/>
<evidence type="ECO:0000313" key="3">
    <source>
        <dbReference type="Proteomes" id="UP000001940"/>
    </source>
</evidence>
<organism evidence="2 3">
    <name type="scientific">Caenorhabditis elegans</name>
    <dbReference type="NCBI Taxonomy" id="6239"/>
    <lineage>
        <taxon>Eukaryota</taxon>
        <taxon>Metazoa</taxon>
        <taxon>Ecdysozoa</taxon>
        <taxon>Nematoda</taxon>
        <taxon>Chromadorea</taxon>
        <taxon>Rhabditida</taxon>
        <taxon>Rhabditina</taxon>
        <taxon>Rhabditomorpha</taxon>
        <taxon>Rhabditoidea</taxon>
        <taxon>Rhabditidae</taxon>
        <taxon>Peloderinae</taxon>
        <taxon>Caenorhabditis</taxon>
    </lineage>
</organism>
<reference evidence="2 3" key="1">
    <citation type="journal article" date="1998" name="Science">
        <title>Genome sequence of the nematode C. elegans: a platform for investigating biology.</title>
        <authorList>
            <consortium name="The C. elegans sequencing consortium"/>
            <person name="Sulson J.E."/>
            <person name="Waterston R."/>
        </authorList>
    </citation>
    <scope>NUCLEOTIDE SEQUENCE [LARGE SCALE GENOMIC DNA]</scope>
    <source>
        <strain evidence="2 3">Bristol N2</strain>
    </source>
</reference>
<dbReference type="FunCoup" id="Q9N5G1">
    <property type="interactions" value="24"/>
</dbReference>
<dbReference type="PhylomeDB" id="Q9N5G1"/>